<dbReference type="Proteomes" id="UP000196240">
    <property type="component" value="Unassembled WGS sequence"/>
</dbReference>
<gene>
    <name evidence="1" type="ORF">ACNJC6_00809</name>
</gene>
<protein>
    <submittedName>
        <fullName evidence="1">Uncharacterized protein</fullName>
    </submittedName>
</protein>
<reference evidence="1 2" key="1">
    <citation type="submission" date="2017-02" db="EMBL/GenBank/DDBJ databases">
        <authorList>
            <person name="Peterson S.W."/>
        </authorList>
    </citation>
    <scope>NUCLEOTIDE SEQUENCE [LARGE SCALE GENOMIC DNA]</scope>
    <source>
        <strain evidence="1">C6</strain>
    </source>
</reference>
<evidence type="ECO:0000313" key="2">
    <source>
        <dbReference type="Proteomes" id="UP000196240"/>
    </source>
</evidence>
<proteinExistence type="predicted"/>
<dbReference type="EMBL" id="FUUY01000002">
    <property type="protein sequence ID" value="SJX21200.1"/>
    <property type="molecule type" value="Genomic_DNA"/>
</dbReference>
<dbReference type="RefSeq" id="WP_087011423.1">
    <property type="nucleotide sequence ID" value="NZ_FUUY01000002.1"/>
</dbReference>
<sequence length="92" mass="10656">MQINCPYCQSAHVHRVFVSHSKPSESSSHMGVGGMVIKQLSKGWPLSPWIKRLAEFLLKSAYLYWIETQRTHFDSGIAIAFYCEQCQQYFKL</sequence>
<evidence type="ECO:0000313" key="1">
    <source>
        <dbReference type="EMBL" id="SJX21200.1"/>
    </source>
</evidence>
<name>A0A1R7QAD0_ACIJO</name>
<organism evidence="1 2">
    <name type="scientific">Acinetobacter johnsonii</name>
    <dbReference type="NCBI Taxonomy" id="40214"/>
    <lineage>
        <taxon>Bacteria</taxon>
        <taxon>Pseudomonadati</taxon>
        <taxon>Pseudomonadota</taxon>
        <taxon>Gammaproteobacteria</taxon>
        <taxon>Moraxellales</taxon>
        <taxon>Moraxellaceae</taxon>
        <taxon>Acinetobacter</taxon>
    </lineage>
</organism>
<accession>A0A1R7QAD0</accession>
<dbReference type="AlphaFoldDB" id="A0A1R7QAD0"/>